<feature type="coiled-coil region" evidence="2">
    <location>
        <begin position="943"/>
        <end position="994"/>
    </location>
</feature>
<keyword evidence="6" id="KW-1185">Reference proteome</keyword>
<keyword evidence="3" id="KW-1133">Transmembrane helix</keyword>
<dbReference type="NCBIfam" id="TIGR01760">
    <property type="entry name" value="tape_meas_TP901"/>
    <property type="match status" value="1"/>
</dbReference>
<dbReference type="Pfam" id="PF10145">
    <property type="entry name" value="PhageMin_Tail"/>
    <property type="match status" value="1"/>
</dbReference>
<sequence>MASARAAALSAGAAMVRSAENGRRAWEAARNVSLGLVVAFGAAAVAAARFDKGMSEVRAVTGGSAQEMEKLSAAALEAGRTTQYSATQAAKAEAELARAGIATADIVGGALKGTLALAASGQLELGESAIIAAQAMNSFKKSGKDVGHIADVISAGAGKSATNVHDMGMAFRQTSLVANQTGLSLEQTVGTLSLFAQNALTGSDAGTSLKVMLQRLVPQSKEAARMMESLGFSAYDSQGNFVGLTALAGRLQASFAQLTPEARNAAMATIFGADAVRAATILYEAGAKGVDKWVAAVDDTGYATRVAATMTDNLAGDLERLKSALETALISSGSSANTVLREMAQALTAVVNWYAQLSPGVQQTVTALSGLLGVIGLVGAGLMLMLPRIMLVRRELVALGVTAATTRSAMMMLGRMTLVVGGLALVGAGIDSLMDKFKDAPPSVSKLTNSLMELGAKGKASGELAKAFGSDLDGLTESIRRLAHPTGFERTQDVMEYIRKFGDDSAKLTEAKDKIKAIDEALAGLVQSGGADQAATAFKRLAAEAEAGGTSAEKLKTLLPGYTDALAQLDTQSKLSAGGTGKLGDEAALTADALQEERTAAEQLEDALNALNGVNISAAEAEISFRESLAQLTGAVRENGTSLDVASEKGRAVKSAFLDAAQAAAEHAQKVADQKGSVEAGNAVLEKDISLLKSQMKAAGFSEEAIRKLTDAYAALPESAETRIDAKTEGAISDLEAVQGKVRGTKSKTIEVKALTKAGQEALEALGFKIKRTKGKSVTISVPTGSQKSQIAALQRQIDALRGKTVTIRTHHVVTGDTARTPRGQGSQLKYARGGVVDYYADGGIQRGGVRHFAGGAERHVAQFAPAGSWRVWAEPETGGEAYIPLAPSKRVRSRAIAEETVRRLGGRGVAWYADGGFGSYSPSQAPVLGGASDAMDRYTGLVQKLKDAWKELQEAEKALEKLRKAKGTTRKELDAAKRKVAAEREDVHDLDAALGLRKGSKAPGAFNLSSYQKQLGKSLDATEKWRGSLEKIGKRGGEQIRALLESMGEDGYHLVNALAKASDKQFKDIVAKLEKTAGVAKLSLADFNKQVQASSKTNAQFAADLQTLAARGYGDLAAQLAAQGDDAAVAMARQAATGKTKDVAALNASLAKSNTVLTGDDLADSITLLSTLRAKPGRGFAELVAAGLDVATIRALVPRMMDQIKRLPEANRATFLRQLAGQTGVTAMAAGGILTGRMPLVVAGERGPEAYIPLNRSSRSKSLLAQTGQLMGYRMVPAGRYGGGLLGGKEAVREIVRQTTVHLHGAKQTTAEQAHDLARHLAFVG</sequence>
<dbReference type="Proteomes" id="UP001501358">
    <property type="component" value="Unassembled WGS sequence"/>
</dbReference>
<dbReference type="PANTHER" id="PTHR37813">
    <property type="entry name" value="FELS-2 PROPHAGE PROTEIN"/>
    <property type="match status" value="1"/>
</dbReference>
<keyword evidence="3" id="KW-0472">Membrane</keyword>
<keyword evidence="2" id="KW-0175">Coiled coil</keyword>
<evidence type="ECO:0000313" key="6">
    <source>
        <dbReference type="Proteomes" id="UP001501358"/>
    </source>
</evidence>
<evidence type="ECO:0000259" key="4">
    <source>
        <dbReference type="Pfam" id="PF10145"/>
    </source>
</evidence>
<gene>
    <name evidence="5" type="ORF">GCM10010406_52920</name>
</gene>
<feature type="transmembrane region" description="Helical" evidence="3">
    <location>
        <begin position="367"/>
        <end position="386"/>
    </location>
</feature>
<dbReference type="InterPro" id="IPR010090">
    <property type="entry name" value="Phage_tape_meas"/>
</dbReference>
<proteinExistence type="predicted"/>
<organism evidence="5 6">
    <name type="scientific">Streptomyces thermolineatus</name>
    <dbReference type="NCBI Taxonomy" id="44033"/>
    <lineage>
        <taxon>Bacteria</taxon>
        <taxon>Bacillati</taxon>
        <taxon>Actinomycetota</taxon>
        <taxon>Actinomycetes</taxon>
        <taxon>Kitasatosporales</taxon>
        <taxon>Streptomycetaceae</taxon>
        <taxon>Streptomyces</taxon>
    </lineage>
</organism>
<evidence type="ECO:0000256" key="1">
    <source>
        <dbReference type="ARBA" id="ARBA00022612"/>
    </source>
</evidence>
<reference evidence="6" key="1">
    <citation type="journal article" date="2019" name="Int. J. Syst. Evol. Microbiol.">
        <title>The Global Catalogue of Microorganisms (GCM) 10K type strain sequencing project: providing services to taxonomists for standard genome sequencing and annotation.</title>
        <authorList>
            <consortium name="The Broad Institute Genomics Platform"/>
            <consortium name="The Broad Institute Genome Sequencing Center for Infectious Disease"/>
            <person name="Wu L."/>
            <person name="Ma J."/>
        </authorList>
    </citation>
    <scope>NUCLEOTIDE SEQUENCE [LARGE SCALE GENOMIC DNA]</scope>
    <source>
        <strain evidence="6">JCM 6307</strain>
    </source>
</reference>
<dbReference type="RefSeq" id="WP_344385989.1">
    <property type="nucleotide sequence ID" value="NZ_BAAATA010000049.1"/>
</dbReference>
<dbReference type="PANTHER" id="PTHR37813:SF1">
    <property type="entry name" value="FELS-2 PROPHAGE PROTEIN"/>
    <property type="match status" value="1"/>
</dbReference>
<comment type="caution">
    <text evidence="5">The sequence shown here is derived from an EMBL/GenBank/DDBJ whole genome shotgun (WGS) entry which is preliminary data.</text>
</comment>
<evidence type="ECO:0000256" key="2">
    <source>
        <dbReference type="SAM" id="Coils"/>
    </source>
</evidence>
<name>A0ABP6A486_9ACTN</name>
<evidence type="ECO:0000313" key="5">
    <source>
        <dbReference type="EMBL" id="GAA2509911.1"/>
    </source>
</evidence>
<evidence type="ECO:0000256" key="3">
    <source>
        <dbReference type="SAM" id="Phobius"/>
    </source>
</evidence>
<accession>A0ABP6A486</accession>
<keyword evidence="1" id="KW-1188">Viral release from host cell</keyword>
<keyword evidence="3" id="KW-0812">Transmembrane</keyword>
<feature type="transmembrane region" description="Helical" evidence="3">
    <location>
        <begin position="416"/>
        <end position="434"/>
    </location>
</feature>
<feature type="domain" description="Phage tail tape measure protein" evidence="4">
    <location>
        <begin position="73"/>
        <end position="272"/>
    </location>
</feature>
<dbReference type="EMBL" id="BAAATA010000049">
    <property type="protein sequence ID" value="GAA2509911.1"/>
    <property type="molecule type" value="Genomic_DNA"/>
</dbReference>
<protein>
    <recommendedName>
        <fullName evidence="4">Phage tail tape measure protein domain-containing protein</fullName>
    </recommendedName>
</protein>